<dbReference type="Pfam" id="PF02655">
    <property type="entry name" value="ATP-grasp_3"/>
    <property type="match status" value="1"/>
</dbReference>
<dbReference type="InterPro" id="IPR011761">
    <property type="entry name" value="ATP-grasp"/>
</dbReference>
<keyword evidence="1" id="KW-0436">Ligase</keyword>
<evidence type="ECO:0000256" key="3">
    <source>
        <dbReference type="ARBA" id="ARBA00022840"/>
    </source>
</evidence>
<dbReference type="SUPFAM" id="SSF56059">
    <property type="entry name" value="Glutathione synthetase ATP-binding domain-like"/>
    <property type="match status" value="1"/>
</dbReference>
<dbReference type="KEGG" id="sbat:G4Z16_20490"/>
<evidence type="ECO:0000313" key="6">
    <source>
        <dbReference type="EMBL" id="QPP08381.1"/>
    </source>
</evidence>
<dbReference type="GO" id="GO:0005524">
    <property type="term" value="F:ATP binding"/>
    <property type="evidence" value="ECO:0007669"/>
    <property type="project" value="UniProtKB-UniRule"/>
</dbReference>
<keyword evidence="7" id="KW-1185">Reference proteome</keyword>
<dbReference type="InterPro" id="IPR052032">
    <property type="entry name" value="ATP-dep_AA_Ligase"/>
</dbReference>
<sequence>MKTVVMISTRGSGAFRHDLLKAPENARFIGMYSEYDVDNVTDAQRAYLDEIHVLPCGQPDPTVAESSLIDRDRARTLIHGLLEETSREDLAILCYDERNLLLAAELRGEFGLSGPRYEDILPFRDKCLMKERVRAAGVRVPAFGRYDTEAAGADPAAYYAKIADEVGLPFVLKPVDGNSADGVFMISSRADHDAATAGGFHRPYEYEEFVKGTMYSVNIVSQGGSSVFAGVTEYLVNSTQVQEGRTNVDVNLIDSDPRVPRMIAFGERALDALGRPDGASHLELFRTADDELVFLEVAARFKGMAGVEAMQRNYGVALVNLSVEIESGLESEPYDGEQIYCYDGVLPKRAGVVESLVEPDIESDYEMSWKLRPGQVIGQGESLSDNGGTFLVWNKDYEAIYRDFQRFAHYTPVTYRQ</sequence>
<protein>
    <submittedName>
        <fullName evidence="6">ATP-grasp domain-containing protein</fullName>
    </submittedName>
</protein>
<dbReference type="Gene3D" id="3.40.50.20">
    <property type="match status" value="1"/>
</dbReference>
<dbReference type="Gene3D" id="3.30.470.20">
    <property type="entry name" value="ATP-grasp fold, B domain"/>
    <property type="match status" value="1"/>
</dbReference>
<dbReference type="PROSITE" id="PS50975">
    <property type="entry name" value="ATP_GRASP"/>
    <property type="match status" value="1"/>
</dbReference>
<accession>A0A7T1WT99</accession>
<evidence type="ECO:0000313" key="7">
    <source>
        <dbReference type="Proteomes" id="UP000595046"/>
    </source>
</evidence>
<dbReference type="InterPro" id="IPR003806">
    <property type="entry name" value="ATP-grasp_PylC-type"/>
</dbReference>
<reference evidence="7" key="1">
    <citation type="submission" date="2020-02" db="EMBL/GenBank/DDBJ databases">
        <title>Streptomyces sp. ASO4wet.</title>
        <authorList>
            <person name="Risdian C."/>
            <person name="Landwehr W."/>
            <person name="Schupp P."/>
            <person name="Wink J."/>
        </authorList>
    </citation>
    <scope>NUCLEOTIDE SEQUENCE [LARGE SCALE GENOMIC DNA]</scope>
    <source>
        <strain evidence="7">ASO4wet</strain>
    </source>
</reference>
<evidence type="ECO:0000256" key="2">
    <source>
        <dbReference type="ARBA" id="ARBA00022741"/>
    </source>
</evidence>
<evidence type="ECO:0000256" key="4">
    <source>
        <dbReference type="PROSITE-ProRule" id="PRU00409"/>
    </source>
</evidence>
<organism evidence="6 7">
    <name type="scientific">Streptomyces bathyalis</name>
    <dbReference type="NCBI Taxonomy" id="2710756"/>
    <lineage>
        <taxon>Bacteria</taxon>
        <taxon>Bacillati</taxon>
        <taxon>Actinomycetota</taxon>
        <taxon>Actinomycetes</taxon>
        <taxon>Kitasatosporales</taxon>
        <taxon>Streptomycetaceae</taxon>
        <taxon>Streptomyces</taxon>
    </lineage>
</organism>
<dbReference type="RefSeq" id="WP_197352175.1">
    <property type="nucleotide sequence ID" value="NZ_CP048882.1"/>
</dbReference>
<dbReference type="EMBL" id="CP048882">
    <property type="protein sequence ID" value="QPP08381.1"/>
    <property type="molecule type" value="Genomic_DNA"/>
</dbReference>
<feature type="domain" description="ATP-grasp" evidence="5">
    <location>
        <begin position="130"/>
        <end position="327"/>
    </location>
</feature>
<proteinExistence type="predicted"/>
<evidence type="ECO:0000256" key="1">
    <source>
        <dbReference type="ARBA" id="ARBA00022598"/>
    </source>
</evidence>
<dbReference type="PANTHER" id="PTHR43585">
    <property type="entry name" value="FUMIPYRROLE BIOSYNTHESIS PROTEIN C"/>
    <property type="match status" value="1"/>
</dbReference>
<dbReference type="AlphaFoldDB" id="A0A7T1WT99"/>
<dbReference type="Proteomes" id="UP000595046">
    <property type="component" value="Chromosome"/>
</dbReference>
<dbReference type="GO" id="GO:0046872">
    <property type="term" value="F:metal ion binding"/>
    <property type="evidence" value="ECO:0007669"/>
    <property type="project" value="InterPro"/>
</dbReference>
<gene>
    <name evidence="6" type="ORF">G4Z16_20490</name>
</gene>
<keyword evidence="3 4" id="KW-0067">ATP-binding</keyword>
<evidence type="ECO:0000259" key="5">
    <source>
        <dbReference type="PROSITE" id="PS50975"/>
    </source>
</evidence>
<keyword evidence="2 4" id="KW-0547">Nucleotide-binding</keyword>
<dbReference type="GO" id="GO:0016874">
    <property type="term" value="F:ligase activity"/>
    <property type="evidence" value="ECO:0007669"/>
    <property type="project" value="UniProtKB-KW"/>
</dbReference>
<dbReference type="PANTHER" id="PTHR43585:SF2">
    <property type="entry name" value="ATP-GRASP ENZYME FSQD"/>
    <property type="match status" value="1"/>
</dbReference>
<name>A0A7T1WT99_9ACTN</name>